<sequence length="173" mass="18975">MTVSTITELAQQCTTEAGSADFSVVDQICHDLFSSKVTPSGPAWHSLLRRIFAEAVRNNLTNEDLSGALGEAPFTDQLLAAYEKYREDAAKAFESVGFHYPHLVEAQWKISGLMESDSEKRIKAPLCEMTLKSIPTGTAKPEAFTFVCTKDELLELQGIVADAESMLAKLSQK</sequence>
<name>A0A7E4VV67_PANRE</name>
<dbReference type="InterPro" id="IPR017920">
    <property type="entry name" value="COMM"/>
</dbReference>
<evidence type="ECO:0000313" key="2">
    <source>
        <dbReference type="Proteomes" id="UP000492821"/>
    </source>
</evidence>
<reference evidence="2" key="1">
    <citation type="journal article" date="2013" name="Genetics">
        <title>The draft genome and transcriptome of Panagrellus redivivus are shaped by the harsh demands of a free-living lifestyle.</title>
        <authorList>
            <person name="Srinivasan J."/>
            <person name="Dillman A.R."/>
            <person name="Macchietto M.G."/>
            <person name="Heikkinen L."/>
            <person name="Lakso M."/>
            <person name="Fracchia K.M."/>
            <person name="Antoshechkin I."/>
            <person name="Mortazavi A."/>
            <person name="Wong G."/>
            <person name="Sternberg P.W."/>
        </authorList>
    </citation>
    <scope>NUCLEOTIDE SEQUENCE [LARGE SCALE GENOMIC DNA]</scope>
    <source>
        <strain evidence="2">MT8872</strain>
    </source>
</reference>
<dbReference type="Proteomes" id="UP000492821">
    <property type="component" value="Unassembled WGS sequence"/>
</dbReference>
<evidence type="ECO:0000313" key="3">
    <source>
        <dbReference type="WBParaSite" id="Pan_g3148.t1"/>
    </source>
</evidence>
<dbReference type="PROSITE" id="PS51269">
    <property type="entry name" value="COMM"/>
    <property type="match status" value="1"/>
</dbReference>
<feature type="domain" description="COMM" evidence="1">
    <location>
        <begin position="102"/>
        <end position="171"/>
    </location>
</feature>
<proteinExistence type="predicted"/>
<dbReference type="WBParaSite" id="Pan_g3148.t1">
    <property type="protein sequence ID" value="Pan_g3148.t1"/>
    <property type="gene ID" value="Pan_g3148"/>
</dbReference>
<accession>A0A7E4VV67</accession>
<keyword evidence="2" id="KW-1185">Reference proteome</keyword>
<protein>
    <submittedName>
        <fullName evidence="3">COMM domain-containing protein</fullName>
    </submittedName>
</protein>
<organism evidence="2 3">
    <name type="scientific">Panagrellus redivivus</name>
    <name type="common">Microworm</name>
    <dbReference type="NCBI Taxonomy" id="6233"/>
    <lineage>
        <taxon>Eukaryota</taxon>
        <taxon>Metazoa</taxon>
        <taxon>Ecdysozoa</taxon>
        <taxon>Nematoda</taxon>
        <taxon>Chromadorea</taxon>
        <taxon>Rhabditida</taxon>
        <taxon>Tylenchina</taxon>
        <taxon>Panagrolaimomorpha</taxon>
        <taxon>Panagrolaimoidea</taxon>
        <taxon>Panagrolaimidae</taxon>
        <taxon>Panagrellus</taxon>
    </lineage>
</organism>
<reference evidence="3" key="2">
    <citation type="submission" date="2020-10" db="UniProtKB">
        <authorList>
            <consortium name="WormBaseParasite"/>
        </authorList>
    </citation>
    <scope>IDENTIFICATION</scope>
</reference>
<dbReference type="AlphaFoldDB" id="A0A7E4VV67"/>
<evidence type="ECO:0000259" key="1">
    <source>
        <dbReference type="PROSITE" id="PS51269"/>
    </source>
</evidence>